<dbReference type="InterPro" id="IPR036181">
    <property type="entry name" value="MIT_dom_sf"/>
</dbReference>
<dbReference type="Gene3D" id="1.20.58.80">
    <property type="entry name" value="Phosphotransferase system, lactose/cellobiose-type IIA subunit"/>
    <property type="match status" value="1"/>
</dbReference>
<dbReference type="SUPFAM" id="SSF116846">
    <property type="entry name" value="MIT domain"/>
    <property type="match status" value="1"/>
</dbReference>
<dbReference type="OrthoDB" id="5120991at2759"/>
<comment type="caution">
    <text evidence="1">The sequence shown here is derived from an EMBL/GenBank/DDBJ whole genome shotgun (WGS) entry which is preliminary data.</text>
</comment>
<dbReference type="Proteomes" id="UP000717696">
    <property type="component" value="Unassembled WGS sequence"/>
</dbReference>
<protein>
    <submittedName>
        <fullName evidence="1">Uncharacterized protein</fullName>
    </submittedName>
</protein>
<sequence>MDQRKTEDARVIALCQSAFQAEHRAQFQQAYDLHREALAGLVKIVDGSSLFDRERKRVARKQIKFHNARVQLIKSVVDGRQDKLSIVLPSSLSLSEDLQVARPNGSLPIGLEELWLAKYLKEKEANPALPVNPAMQHLLQVPVPYFTPTLDPSLPNVTYHIYRNADGSLMHGTLLYFKVKTETDDRQTLYTLQVRKMPRYQMNLATLHRATEFTNPCIAVKITPIDRYTDKYKAGITGRPMEFLTASPRTILEQPDRLDKPTWSPRRFNFAGRQFVWVTEGKEHEPQVLYEVEKVWPKPGSKTGKKEHKVVGRKLCWGEYKVGMKKAAVLHMVGGLDQYFREHLLASQLSRHAVLVHGHDT</sequence>
<dbReference type="AlphaFoldDB" id="A0A9P9EYM1"/>
<name>A0A9P9EYM1_9HYPO</name>
<keyword evidence="2" id="KW-1185">Reference proteome</keyword>
<accession>A0A9P9EYM1</accession>
<evidence type="ECO:0000313" key="1">
    <source>
        <dbReference type="EMBL" id="KAH7150205.1"/>
    </source>
</evidence>
<organism evidence="1 2">
    <name type="scientific">Dactylonectria estremocensis</name>
    <dbReference type="NCBI Taxonomy" id="1079267"/>
    <lineage>
        <taxon>Eukaryota</taxon>
        <taxon>Fungi</taxon>
        <taxon>Dikarya</taxon>
        <taxon>Ascomycota</taxon>
        <taxon>Pezizomycotina</taxon>
        <taxon>Sordariomycetes</taxon>
        <taxon>Hypocreomycetidae</taxon>
        <taxon>Hypocreales</taxon>
        <taxon>Nectriaceae</taxon>
        <taxon>Dactylonectria</taxon>
    </lineage>
</organism>
<evidence type="ECO:0000313" key="2">
    <source>
        <dbReference type="Proteomes" id="UP000717696"/>
    </source>
</evidence>
<reference evidence="1" key="1">
    <citation type="journal article" date="2021" name="Nat. Commun.">
        <title>Genetic determinants of endophytism in the Arabidopsis root mycobiome.</title>
        <authorList>
            <person name="Mesny F."/>
            <person name="Miyauchi S."/>
            <person name="Thiergart T."/>
            <person name="Pickel B."/>
            <person name="Atanasova L."/>
            <person name="Karlsson M."/>
            <person name="Huettel B."/>
            <person name="Barry K.W."/>
            <person name="Haridas S."/>
            <person name="Chen C."/>
            <person name="Bauer D."/>
            <person name="Andreopoulos W."/>
            <person name="Pangilinan J."/>
            <person name="LaButti K."/>
            <person name="Riley R."/>
            <person name="Lipzen A."/>
            <person name="Clum A."/>
            <person name="Drula E."/>
            <person name="Henrissat B."/>
            <person name="Kohler A."/>
            <person name="Grigoriev I.V."/>
            <person name="Martin F.M."/>
            <person name="Hacquard S."/>
        </authorList>
    </citation>
    <scope>NUCLEOTIDE SEQUENCE</scope>
    <source>
        <strain evidence="1">MPI-CAGE-AT-0021</strain>
    </source>
</reference>
<proteinExistence type="predicted"/>
<dbReference type="EMBL" id="JAGMUU010000006">
    <property type="protein sequence ID" value="KAH7150205.1"/>
    <property type="molecule type" value="Genomic_DNA"/>
</dbReference>
<gene>
    <name evidence="1" type="ORF">B0J13DRAFT_673923</name>
</gene>